<evidence type="ECO:0000313" key="2">
    <source>
        <dbReference type="Proteomes" id="UP000448943"/>
    </source>
</evidence>
<proteinExistence type="predicted"/>
<dbReference type="AlphaFoldDB" id="A0A6N9Q398"/>
<evidence type="ECO:0000313" key="1">
    <source>
        <dbReference type="EMBL" id="NBI29289.1"/>
    </source>
</evidence>
<comment type="caution">
    <text evidence="1">The sequence shown here is derived from an EMBL/GenBank/DDBJ whole genome shotgun (WGS) entry which is preliminary data.</text>
</comment>
<dbReference type="Proteomes" id="UP000448943">
    <property type="component" value="Unassembled WGS sequence"/>
</dbReference>
<keyword evidence="2" id="KW-1185">Reference proteome</keyword>
<reference evidence="1 2" key="1">
    <citation type="submission" date="2019-01" db="EMBL/GenBank/DDBJ databases">
        <title>Chengkuizengella sp. nov., isolated from deep-sea sediment of East Pacific Ocean.</title>
        <authorList>
            <person name="Yang J."/>
            <person name="Lai Q."/>
            <person name="Shao Z."/>
        </authorList>
    </citation>
    <scope>NUCLEOTIDE SEQUENCE [LARGE SCALE GENOMIC DNA]</scope>
    <source>
        <strain evidence="1 2">YPA3-1-1</strain>
    </source>
</reference>
<name>A0A6N9Q398_9BACL</name>
<sequence>MVQNQEKPLQNITQKLDYLHQEIHLLKNNLNEHYFWALKMSKKIQLLLHRAEMLKIQTKK</sequence>
<protein>
    <submittedName>
        <fullName evidence="1">Uncharacterized protein</fullName>
    </submittedName>
</protein>
<organism evidence="1 2">
    <name type="scientific">Chengkuizengella marina</name>
    <dbReference type="NCBI Taxonomy" id="2507566"/>
    <lineage>
        <taxon>Bacteria</taxon>
        <taxon>Bacillati</taxon>
        <taxon>Bacillota</taxon>
        <taxon>Bacilli</taxon>
        <taxon>Bacillales</taxon>
        <taxon>Paenibacillaceae</taxon>
        <taxon>Chengkuizengella</taxon>
    </lineage>
</organism>
<accession>A0A6N9Q398</accession>
<gene>
    <name evidence="1" type="ORF">ERL59_09990</name>
</gene>
<dbReference type="EMBL" id="SIJB01000023">
    <property type="protein sequence ID" value="NBI29289.1"/>
    <property type="molecule type" value="Genomic_DNA"/>
</dbReference>
<dbReference type="RefSeq" id="WP_160646085.1">
    <property type="nucleotide sequence ID" value="NZ_SIJB01000023.1"/>
</dbReference>